<dbReference type="SUPFAM" id="SSF50182">
    <property type="entry name" value="Sm-like ribonucleoproteins"/>
    <property type="match status" value="1"/>
</dbReference>
<reference evidence="10 11" key="1">
    <citation type="journal article" date="2015" name="Genome Announc.">
        <title>Expanding the biotechnology potential of lactobacilli through comparative genomics of 213 strains and associated genera.</title>
        <authorList>
            <person name="Sun Z."/>
            <person name="Harris H.M."/>
            <person name="McCann A."/>
            <person name="Guo C."/>
            <person name="Argimon S."/>
            <person name="Zhang W."/>
            <person name="Yang X."/>
            <person name="Jeffery I.B."/>
            <person name="Cooney J.C."/>
            <person name="Kagawa T.F."/>
            <person name="Liu W."/>
            <person name="Song Y."/>
            <person name="Salvetti E."/>
            <person name="Wrobel A."/>
            <person name="Rasinkangas P."/>
            <person name="Parkhill J."/>
            <person name="Rea M.C."/>
            <person name="O'Sullivan O."/>
            <person name="Ritari J."/>
            <person name="Douillard F.P."/>
            <person name="Paul Ross R."/>
            <person name="Yang R."/>
            <person name="Briner A.E."/>
            <person name="Felis G.E."/>
            <person name="de Vos W.M."/>
            <person name="Barrangou R."/>
            <person name="Klaenhammer T.R."/>
            <person name="Caufield P.W."/>
            <person name="Cui Y."/>
            <person name="Zhang H."/>
            <person name="O'Toole P.W."/>
        </authorList>
    </citation>
    <scope>NUCLEOTIDE SEQUENCE [LARGE SCALE GENOMIC DNA]</scope>
    <source>
        <strain evidence="10 11">DSM 23026</strain>
    </source>
</reference>
<evidence type="ECO:0000256" key="1">
    <source>
        <dbReference type="ARBA" id="ARBA00004651"/>
    </source>
</evidence>
<dbReference type="PATRIC" id="fig|480391.4.peg.299"/>
<comment type="subcellular location">
    <subcellularLocation>
        <location evidence="1">Cell membrane</location>
        <topology evidence="1">Multi-pass membrane protein</topology>
    </subcellularLocation>
</comment>
<keyword evidence="6 7" id="KW-0472">Membrane</keyword>
<keyword evidence="5 7" id="KW-1133">Transmembrane helix</keyword>
<dbReference type="AlphaFoldDB" id="A0A0R2NKY0"/>
<evidence type="ECO:0000259" key="9">
    <source>
        <dbReference type="Pfam" id="PF21088"/>
    </source>
</evidence>
<evidence type="ECO:0000313" key="10">
    <source>
        <dbReference type="EMBL" id="KRO25259.1"/>
    </source>
</evidence>
<accession>A0A0R2NKY0</accession>
<dbReference type="InterPro" id="IPR011014">
    <property type="entry name" value="MscS_channel_TM-2"/>
</dbReference>
<name>A0A0R2NKY0_9LACO</name>
<dbReference type="EMBL" id="JQCQ01000013">
    <property type="protein sequence ID" value="KRO25259.1"/>
    <property type="molecule type" value="Genomic_DNA"/>
</dbReference>
<keyword evidence="3" id="KW-1003">Cell membrane</keyword>
<feature type="transmembrane region" description="Helical" evidence="7">
    <location>
        <begin position="73"/>
        <end position="94"/>
    </location>
</feature>
<evidence type="ECO:0000256" key="5">
    <source>
        <dbReference type="ARBA" id="ARBA00022989"/>
    </source>
</evidence>
<comment type="caution">
    <text evidence="10">The sequence shown here is derived from an EMBL/GenBank/DDBJ whole genome shotgun (WGS) entry which is preliminary data.</text>
</comment>
<proteinExistence type="inferred from homology"/>
<dbReference type="InterPro" id="IPR006685">
    <property type="entry name" value="MscS_channel_2nd"/>
</dbReference>
<feature type="transmembrane region" description="Helical" evidence="7">
    <location>
        <begin position="100"/>
        <end position="123"/>
    </location>
</feature>
<evidence type="ECO:0000256" key="4">
    <source>
        <dbReference type="ARBA" id="ARBA00022692"/>
    </source>
</evidence>
<dbReference type="InterPro" id="IPR023408">
    <property type="entry name" value="MscS_beta-dom_sf"/>
</dbReference>
<dbReference type="Gene3D" id="1.10.287.1260">
    <property type="match status" value="1"/>
</dbReference>
<dbReference type="PANTHER" id="PTHR30460">
    <property type="entry name" value="MODERATE CONDUCTANCE MECHANOSENSITIVE CHANNEL YBIO"/>
    <property type="match status" value="1"/>
</dbReference>
<evidence type="ECO:0000256" key="3">
    <source>
        <dbReference type="ARBA" id="ARBA00022475"/>
    </source>
</evidence>
<evidence type="ECO:0000259" key="8">
    <source>
        <dbReference type="Pfam" id="PF00924"/>
    </source>
</evidence>
<dbReference type="OrthoDB" id="9809206at2"/>
<evidence type="ECO:0000256" key="7">
    <source>
        <dbReference type="SAM" id="Phobius"/>
    </source>
</evidence>
<sequence length="280" mass="30668">MHPFILSKFSPIQSQLSKINWEKIGELIISHIFEIVIITLIFIVINRIGKFVLMRLLDQYRTTNGGSKRGDTIYVIVMNTFKYTVLFCYLYIILSNIGVPVGTLVAGAGIVSIAIGLGAQGLVSDLINGLTILIEGQLRVGDQVTIQNIDGKVFAIGLRTIELHASDGTVHFIPNRSVALISNHSQGNSTLTFYLTPANVADVDRSKDILKTALNKAKAQSDKLHSNPIITAPTINPDTHKISIKVSAKVNLDYQSAMQTMLLDRCIQALVAEGIELENK</sequence>
<keyword evidence="4 7" id="KW-0812">Transmembrane</keyword>
<feature type="domain" description="Mechanosensitive ion channel MscS" evidence="8">
    <location>
        <begin position="122"/>
        <end position="185"/>
    </location>
</feature>
<evidence type="ECO:0000256" key="2">
    <source>
        <dbReference type="ARBA" id="ARBA00008017"/>
    </source>
</evidence>
<organism evidence="10 11">
    <name type="scientific">Pediococcus argentinicus</name>
    <dbReference type="NCBI Taxonomy" id="480391"/>
    <lineage>
        <taxon>Bacteria</taxon>
        <taxon>Bacillati</taxon>
        <taxon>Bacillota</taxon>
        <taxon>Bacilli</taxon>
        <taxon>Lactobacillales</taxon>
        <taxon>Lactobacillaceae</taxon>
        <taxon>Pediococcus</taxon>
    </lineage>
</organism>
<feature type="domain" description="Mechanosensitive ion channel transmembrane helices 2/3" evidence="9">
    <location>
        <begin position="80"/>
        <end position="120"/>
    </location>
</feature>
<dbReference type="GO" id="GO:0008381">
    <property type="term" value="F:mechanosensitive monoatomic ion channel activity"/>
    <property type="evidence" value="ECO:0007669"/>
    <property type="project" value="InterPro"/>
</dbReference>
<dbReference type="Gene3D" id="2.30.30.60">
    <property type="match status" value="1"/>
</dbReference>
<dbReference type="SUPFAM" id="SSF82861">
    <property type="entry name" value="Mechanosensitive channel protein MscS (YggB), transmembrane region"/>
    <property type="match status" value="1"/>
</dbReference>
<comment type="similarity">
    <text evidence="2">Belongs to the MscS (TC 1.A.23) family.</text>
</comment>
<dbReference type="Pfam" id="PF21088">
    <property type="entry name" value="MS_channel_1st"/>
    <property type="match status" value="1"/>
</dbReference>
<dbReference type="GO" id="GO:0005886">
    <property type="term" value="C:plasma membrane"/>
    <property type="evidence" value="ECO:0007669"/>
    <property type="project" value="UniProtKB-SubCell"/>
</dbReference>
<dbReference type="InterPro" id="IPR010920">
    <property type="entry name" value="LSM_dom_sf"/>
</dbReference>
<dbReference type="InterPro" id="IPR049142">
    <property type="entry name" value="MS_channel_1st"/>
</dbReference>
<evidence type="ECO:0000256" key="6">
    <source>
        <dbReference type="ARBA" id="ARBA00023136"/>
    </source>
</evidence>
<feature type="transmembrane region" description="Helical" evidence="7">
    <location>
        <begin position="28"/>
        <end position="53"/>
    </location>
</feature>
<dbReference type="Proteomes" id="UP000051249">
    <property type="component" value="Unassembled WGS sequence"/>
</dbReference>
<dbReference type="InterPro" id="IPR045276">
    <property type="entry name" value="YbiO_bact"/>
</dbReference>
<dbReference type="PANTHER" id="PTHR30460:SF0">
    <property type="entry name" value="MODERATE CONDUCTANCE MECHANOSENSITIVE CHANNEL YBIO"/>
    <property type="match status" value="1"/>
</dbReference>
<dbReference type="Pfam" id="PF00924">
    <property type="entry name" value="MS_channel_2nd"/>
    <property type="match status" value="1"/>
</dbReference>
<evidence type="ECO:0008006" key="12">
    <source>
        <dbReference type="Google" id="ProtNLM"/>
    </source>
</evidence>
<protein>
    <recommendedName>
        <fullName evidence="12">Small-conductance mechanosensitive channel</fullName>
    </recommendedName>
</protein>
<gene>
    <name evidence="10" type="ORF">IV88_GL000295</name>
</gene>
<keyword evidence="11" id="KW-1185">Reference proteome</keyword>
<dbReference type="RefSeq" id="WP_057799152.1">
    <property type="nucleotide sequence ID" value="NZ_BJZZ01000012.1"/>
</dbReference>
<evidence type="ECO:0000313" key="11">
    <source>
        <dbReference type="Proteomes" id="UP000051249"/>
    </source>
</evidence>